<evidence type="ECO:0000313" key="13">
    <source>
        <dbReference type="Proteomes" id="UP000298663"/>
    </source>
</evidence>
<dbReference type="GO" id="GO:0012505">
    <property type="term" value="C:endomembrane system"/>
    <property type="evidence" value="ECO:0007669"/>
    <property type="project" value="UniProtKB-SubCell"/>
</dbReference>
<keyword evidence="10" id="KW-1133">Transmembrane helix</keyword>
<evidence type="ECO:0000256" key="5">
    <source>
        <dbReference type="ARBA" id="ARBA00022777"/>
    </source>
</evidence>
<organism evidence="12 13">
    <name type="scientific">Steinernema carpocapsae</name>
    <name type="common">Entomopathogenic nematode</name>
    <dbReference type="NCBI Taxonomy" id="34508"/>
    <lineage>
        <taxon>Eukaryota</taxon>
        <taxon>Metazoa</taxon>
        <taxon>Ecdysozoa</taxon>
        <taxon>Nematoda</taxon>
        <taxon>Chromadorea</taxon>
        <taxon>Rhabditida</taxon>
        <taxon>Tylenchina</taxon>
        <taxon>Panagrolaimomorpha</taxon>
        <taxon>Strongyloidoidea</taxon>
        <taxon>Steinernematidae</taxon>
        <taxon>Steinernema</taxon>
    </lineage>
</organism>
<evidence type="ECO:0000256" key="8">
    <source>
        <dbReference type="ARBA" id="ARBA00023137"/>
    </source>
</evidence>
<evidence type="ECO:0000256" key="10">
    <source>
        <dbReference type="SAM" id="Phobius"/>
    </source>
</evidence>
<evidence type="ECO:0000313" key="12">
    <source>
        <dbReference type="EMBL" id="TKR96672.1"/>
    </source>
</evidence>
<comment type="catalytic activity">
    <reaction evidence="9">
        <text>L-tyrosyl-[protein] + ATP = O-phospho-L-tyrosyl-[protein] + ADP + H(+)</text>
        <dbReference type="Rhea" id="RHEA:10596"/>
        <dbReference type="Rhea" id="RHEA-COMP:10136"/>
        <dbReference type="Rhea" id="RHEA-COMP:20101"/>
        <dbReference type="ChEBI" id="CHEBI:15378"/>
        <dbReference type="ChEBI" id="CHEBI:30616"/>
        <dbReference type="ChEBI" id="CHEBI:46858"/>
        <dbReference type="ChEBI" id="CHEBI:61978"/>
        <dbReference type="ChEBI" id="CHEBI:456216"/>
        <dbReference type="EC" id="2.7.10.1"/>
    </reaction>
</comment>
<gene>
    <name evidence="12" type="ORF">L596_010656</name>
</gene>
<accession>A0A4U5PIZ8</accession>
<keyword evidence="5" id="KW-0418">Kinase</keyword>
<evidence type="ECO:0000256" key="6">
    <source>
        <dbReference type="ARBA" id="ARBA00022840"/>
    </source>
</evidence>
<sequence>MTSNETLLELNSEKLLNSTLNDSHSCTKSLCKIGFFFELWYYDYDYIGRLLEAKIRDPNILFLDDATPTPMSVYILVSALFHKGKTTTIIYTASPWMGVNDTLSYLQLQIETYANVNQLLNTTKFYSLVNDYVLGYNEEENIKNGSYVAYIADGNPEELAKQIKEQTSKPVSMSHNIDIVLLDTYRHNLNLSLIYKDITDNFLVLKDSRSKKLGNHVLAVNNSLNEFSWMLKYGILSSKAAGGSLRSIPMPPKRSHLGVILGSVFGGLALVGIIVVGVFICNRKKKRRKQVERIHSMNVVEEDILDDFRIGAEEIEIDYNQIIGKGSTSYVYKALLKRTAPIHQMLNTIKTSKFANCPVAVKVLKHFSYMDLQIANKELEAYRRLKYHERIIACLGWVQVDSRKCLVFDVAERDLRRYIMTLRGQPDQNFNEKEFLFIFKEICLGMAYVASLNMVHRDLAARNILLTGDKEVKISDFGLCCDCDESFTYTATLSKRLPIRWLSLEALVDRIFSEKSDVWSFGVLMYEVFSKGVTPYMALSNAEIVEFLSSGQKLEPPTLASEEIRSVMLACWEVDVTLRPTFEELAKRFEQILEKRSEHYGYLMAY</sequence>
<evidence type="ECO:0000256" key="1">
    <source>
        <dbReference type="ARBA" id="ARBA00004308"/>
    </source>
</evidence>
<dbReference type="GO" id="GO:0004714">
    <property type="term" value="F:transmembrane receptor protein tyrosine kinase activity"/>
    <property type="evidence" value="ECO:0007669"/>
    <property type="project" value="UniProtKB-EC"/>
</dbReference>
<dbReference type="EMBL" id="AZBU02000002">
    <property type="protein sequence ID" value="TKR96672.1"/>
    <property type="molecule type" value="Genomic_DNA"/>
</dbReference>
<evidence type="ECO:0000256" key="4">
    <source>
        <dbReference type="ARBA" id="ARBA00022741"/>
    </source>
</evidence>
<evidence type="ECO:0000256" key="7">
    <source>
        <dbReference type="ARBA" id="ARBA00023136"/>
    </source>
</evidence>
<keyword evidence="4" id="KW-0547">Nucleotide-binding</keyword>
<feature type="transmembrane region" description="Helical" evidence="10">
    <location>
        <begin position="257"/>
        <end position="280"/>
    </location>
</feature>
<reference evidence="12 13" key="2">
    <citation type="journal article" date="2019" name="G3 (Bethesda)">
        <title>Hybrid Assembly of the Genome of the Entomopathogenic Nematode Steinernema carpocapsae Identifies the X-Chromosome.</title>
        <authorList>
            <person name="Serra L."/>
            <person name="Macchietto M."/>
            <person name="Macias-Munoz A."/>
            <person name="McGill C.J."/>
            <person name="Rodriguez I.M."/>
            <person name="Rodriguez B."/>
            <person name="Murad R."/>
            <person name="Mortazavi A."/>
        </authorList>
    </citation>
    <scope>NUCLEOTIDE SEQUENCE [LARGE SCALE GENOMIC DNA]</scope>
    <source>
        <strain evidence="12 13">ALL</strain>
    </source>
</reference>
<dbReference type="PANTHER" id="PTHR24416">
    <property type="entry name" value="TYROSINE-PROTEIN KINASE RECEPTOR"/>
    <property type="match status" value="1"/>
</dbReference>
<evidence type="ECO:0000256" key="9">
    <source>
        <dbReference type="ARBA" id="ARBA00051243"/>
    </source>
</evidence>
<dbReference type="PANTHER" id="PTHR24416:SF548">
    <property type="entry name" value="PROTEIN KINASE DOMAIN-CONTAINING PROTEIN"/>
    <property type="match status" value="1"/>
</dbReference>
<dbReference type="GO" id="GO:0043235">
    <property type="term" value="C:receptor complex"/>
    <property type="evidence" value="ECO:0007669"/>
    <property type="project" value="TreeGrafter"/>
</dbReference>
<dbReference type="Pfam" id="PF07714">
    <property type="entry name" value="PK_Tyr_Ser-Thr"/>
    <property type="match status" value="1"/>
</dbReference>
<keyword evidence="7 10" id="KW-0472">Membrane</keyword>
<dbReference type="GO" id="GO:0061564">
    <property type="term" value="P:axon development"/>
    <property type="evidence" value="ECO:0007669"/>
    <property type="project" value="UniProtKB-ARBA"/>
</dbReference>
<dbReference type="STRING" id="34508.A0A4U5PIZ8"/>
<evidence type="ECO:0000259" key="11">
    <source>
        <dbReference type="PROSITE" id="PS50011"/>
    </source>
</evidence>
<dbReference type="InterPro" id="IPR050122">
    <property type="entry name" value="RTK"/>
</dbReference>
<dbReference type="GO" id="GO:0007169">
    <property type="term" value="P:cell surface receptor protein tyrosine kinase signaling pathway"/>
    <property type="evidence" value="ECO:0007669"/>
    <property type="project" value="TreeGrafter"/>
</dbReference>
<dbReference type="GO" id="GO:0005524">
    <property type="term" value="F:ATP binding"/>
    <property type="evidence" value="ECO:0007669"/>
    <property type="project" value="UniProtKB-KW"/>
</dbReference>
<dbReference type="FunFam" id="1.10.510.10:FF:001512">
    <property type="entry name" value="Receptor tyrosine-protein kinase erbB-2"/>
    <property type="match status" value="1"/>
</dbReference>
<dbReference type="CDD" id="cd00192">
    <property type="entry name" value="PTKc"/>
    <property type="match status" value="1"/>
</dbReference>
<dbReference type="Gene3D" id="1.10.510.10">
    <property type="entry name" value="Transferase(Phosphotransferase) domain 1"/>
    <property type="match status" value="1"/>
</dbReference>
<name>A0A4U5PIZ8_STECR</name>
<dbReference type="GO" id="GO:0048680">
    <property type="term" value="P:positive regulation of axon regeneration"/>
    <property type="evidence" value="ECO:0007669"/>
    <property type="project" value="UniProtKB-ARBA"/>
</dbReference>
<keyword evidence="3" id="KW-0808">Transferase</keyword>
<feature type="domain" description="Protein kinase" evidence="11">
    <location>
        <begin position="317"/>
        <end position="593"/>
    </location>
</feature>
<dbReference type="InterPro" id="IPR001245">
    <property type="entry name" value="Ser-Thr/Tyr_kinase_cat_dom"/>
</dbReference>
<dbReference type="EC" id="2.7.10.1" evidence="2"/>
<dbReference type="GO" id="GO:0005886">
    <property type="term" value="C:plasma membrane"/>
    <property type="evidence" value="ECO:0007669"/>
    <property type="project" value="TreeGrafter"/>
</dbReference>
<keyword evidence="8" id="KW-0829">Tyrosine-protein kinase</keyword>
<evidence type="ECO:0000256" key="2">
    <source>
        <dbReference type="ARBA" id="ARBA00011902"/>
    </source>
</evidence>
<dbReference type="InterPro" id="IPR008266">
    <property type="entry name" value="Tyr_kinase_AS"/>
</dbReference>
<dbReference type="InterPro" id="IPR020635">
    <property type="entry name" value="Tyr_kinase_cat_dom"/>
</dbReference>
<dbReference type="OrthoDB" id="5804305at2759"/>
<comment type="subcellular location">
    <subcellularLocation>
        <location evidence="1">Endomembrane system</location>
    </subcellularLocation>
</comment>
<dbReference type="SUPFAM" id="SSF56112">
    <property type="entry name" value="Protein kinase-like (PK-like)"/>
    <property type="match status" value="1"/>
</dbReference>
<dbReference type="InterPro" id="IPR000719">
    <property type="entry name" value="Prot_kinase_dom"/>
</dbReference>
<dbReference type="SMART" id="SM00219">
    <property type="entry name" value="TyrKc"/>
    <property type="match status" value="1"/>
</dbReference>
<comment type="caution">
    <text evidence="12">The sequence shown here is derived from an EMBL/GenBank/DDBJ whole genome shotgun (WGS) entry which is preliminary data.</text>
</comment>
<keyword evidence="6" id="KW-0067">ATP-binding</keyword>
<dbReference type="PRINTS" id="PR00109">
    <property type="entry name" value="TYRKINASE"/>
</dbReference>
<dbReference type="PROSITE" id="PS00109">
    <property type="entry name" value="PROTEIN_KINASE_TYR"/>
    <property type="match status" value="1"/>
</dbReference>
<evidence type="ECO:0000256" key="3">
    <source>
        <dbReference type="ARBA" id="ARBA00022679"/>
    </source>
</evidence>
<proteinExistence type="predicted"/>
<keyword evidence="13" id="KW-1185">Reference proteome</keyword>
<protein>
    <recommendedName>
        <fullName evidence="2">receptor protein-tyrosine kinase</fullName>
        <ecNumber evidence="2">2.7.10.1</ecNumber>
    </recommendedName>
</protein>
<dbReference type="PROSITE" id="PS50011">
    <property type="entry name" value="PROTEIN_KINASE_DOM"/>
    <property type="match status" value="1"/>
</dbReference>
<dbReference type="InterPro" id="IPR011009">
    <property type="entry name" value="Kinase-like_dom_sf"/>
</dbReference>
<reference evidence="12 13" key="1">
    <citation type="journal article" date="2015" name="Genome Biol.">
        <title>Comparative genomics of Steinernema reveals deeply conserved gene regulatory networks.</title>
        <authorList>
            <person name="Dillman A.R."/>
            <person name="Macchietto M."/>
            <person name="Porter C.F."/>
            <person name="Rogers A."/>
            <person name="Williams B."/>
            <person name="Antoshechkin I."/>
            <person name="Lee M.M."/>
            <person name="Goodwin Z."/>
            <person name="Lu X."/>
            <person name="Lewis E.E."/>
            <person name="Goodrich-Blair H."/>
            <person name="Stock S.P."/>
            <person name="Adams B.J."/>
            <person name="Sternberg P.W."/>
            <person name="Mortazavi A."/>
        </authorList>
    </citation>
    <scope>NUCLEOTIDE SEQUENCE [LARGE SCALE GENOMIC DNA]</scope>
    <source>
        <strain evidence="12 13">ALL</strain>
    </source>
</reference>
<dbReference type="Proteomes" id="UP000298663">
    <property type="component" value="Unassembled WGS sequence"/>
</dbReference>
<dbReference type="AlphaFoldDB" id="A0A4U5PIZ8"/>
<keyword evidence="10" id="KW-0812">Transmembrane</keyword>